<dbReference type="UniPathway" id="UPA00277">
    <property type="reaction ID" value="UER00407"/>
</dbReference>
<dbReference type="GO" id="GO:0003919">
    <property type="term" value="F:FMN adenylyltransferase activity"/>
    <property type="evidence" value="ECO:0007669"/>
    <property type="project" value="UniProtKB-UniRule"/>
</dbReference>
<dbReference type="InterPro" id="IPR004821">
    <property type="entry name" value="Cyt_trans-like"/>
</dbReference>
<evidence type="ECO:0000256" key="6">
    <source>
        <dbReference type="ARBA" id="ARBA00022679"/>
    </source>
</evidence>
<dbReference type="AlphaFoldDB" id="A0A1I5LI14"/>
<dbReference type="PIRSF" id="PIRSF004491">
    <property type="entry name" value="FAD_Synth"/>
    <property type="match status" value="1"/>
</dbReference>
<dbReference type="InterPro" id="IPR014729">
    <property type="entry name" value="Rossmann-like_a/b/a_fold"/>
</dbReference>
<evidence type="ECO:0000313" key="20">
    <source>
        <dbReference type="Proteomes" id="UP000321547"/>
    </source>
</evidence>
<dbReference type="SUPFAM" id="SSF82114">
    <property type="entry name" value="Riboflavin kinase-like"/>
    <property type="match status" value="1"/>
</dbReference>
<evidence type="ECO:0000256" key="12">
    <source>
        <dbReference type="ARBA" id="ARBA00023268"/>
    </source>
</evidence>
<keyword evidence="9 15" id="KW-0418">Kinase</keyword>
<keyword evidence="11 15" id="KW-0067">ATP-binding</keyword>
<dbReference type="STRING" id="306540.SAMN05421839_10277"/>
<dbReference type="InterPro" id="IPR023465">
    <property type="entry name" value="Riboflavin_kinase_dom_sf"/>
</dbReference>
<evidence type="ECO:0000256" key="3">
    <source>
        <dbReference type="ARBA" id="ARBA00005201"/>
    </source>
</evidence>
<dbReference type="NCBIfam" id="NF004162">
    <property type="entry name" value="PRK05627.1-5"/>
    <property type="match status" value="1"/>
</dbReference>
<evidence type="ECO:0000313" key="19">
    <source>
        <dbReference type="Proteomes" id="UP000242243"/>
    </source>
</evidence>
<evidence type="ECO:0000256" key="15">
    <source>
        <dbReference type="PIRNR" id="PIRNR004491"/>
    </source>
</evidence>
<dbReference type="GO" id="GO:0009398">
    <property type="term" value="P:FMN biosynthetic process"/>
    <property type="evidence" value="ECO:0007669"/>
    <property type="project" value="UniProtKB-UniRule"/>
</dbReference>
<evidence type="ECO:0000256" key="1">
    <source>
        <dbReference type="ARBA" id="ARBA00002121"/>
    </source>
</evidence>
<comment type="pathway">
    <text evidence="2 15">Cofactor biosynthesis; FAD biosynthesis; FAD from FMN: step 1/1.</text>
</comment>
<dbReference type="RefSeq" id="WP_089829659.1">
    <property type="nucleotide sequence ID" value="NZ_BJWI01000002.1"/>
</dbReference>
<gene>
    <name evidence="17" type="primary">ribC</name>
    <name evidence="17" type="ORF">HHA03_03470</name>
    <name evidence="18" type="ORF">SAMN05421839_10277</name>
</gene>
<dbReference type="InterPro" id="IPR002606">
    <property type="entry name" value="Riboflavin_kinase_bac"/>
</dbReference>
<dbReference type="EMBL" id="BJWI01000002">
    <property type="protein sequence ID" value="GEM00815.1"/>
    <property type="molecule type" value="Genomic_DNA"/>
</dbReference>
<dbReference type="SMART" id="SM00904">
    <property type="entry name" value="Flavokinase"/>
    <property type="match status" value="1"/>
</dbReference>
<reference evidence="18 19" key="1">
    <citation type="submission" date="2016-10" db="EMBL/GenBank/DDBJ databases">
        <authorList>
            <person name="de Groot N.N."/>
        </authorList>
    </citation>
    <scope>NUCLEOTIDE SEQUENCE [LARGE SCALE GENOMIC DNA]</scope>
    <source>
        <strain evidence="18 19">DSM 17073</strain>
    </source>
</reference>
<evidence type="ECO:0000256" key="4">
    <source>
        <dbReference type="ARBA" id="ARBA00022630"/>
    </source>
</evidence>
<dbReference type="InterPro" id="IPR015865">
    <property type="entry name" value="Riboflavin_kinase_bac/euk"/>
</dbReference>
<dbReference type="Proteomes" id="UP000242243">
    <property type="component" value="Unassembled WGS sequence"/>
</dbReference>
<dbReference type="GO" id="GO:0005524">
    <property type="term" value="F:ATP binding"/>
    <property type="evidence" value="ECO:0007669"/>
    <property type="project" value="UniProtKB-UniRule"/>
</dbReference>
<sequence length="313" mass="35212">MEVIRLSTATQDKPQTPTVLAIGFFDGVHLGHQRVIEEAKRIADDQALALAVMTFTPHPKEILAKQPGAVEYLTTMEQKIAIFDGLGVDFLYVVEFTKDLAKLKPKAFINQFIIDLNIKHLVSGFDFSYGHKGKGNVHTLVDDAEGHFSVTIVDKFTDQTEKVSSTRIRELLKEGRVDEAKHLLTRPLKTSGTVVHGHKRGRTIGYPTANLAVYESQALPKTGVYYVTAVINGQKIDGMANLGYNPTFQDSKEQVKLEVHFLNFSDDLYGKGIEVEWQQYVREELKFDSIEPLIAQIEQDERTIRQIILKNKG</sequence>
<dbReference type="Pfam" id="PF01687">
    <property type="entry name" value="Flavokinase"/>
    <property type="match status" value="1"/>
</dbReference>
<keyword evidence="7 15" id="KW-0548">Nucleotidyltransferase</keyword>
<dbReference type="SUPFAM" id="SSF52374">
    <property type="entry name" value="Nucleotidylyl transferase"/>
    <property type="match status" value="1"/>
</dbReference>
<evidence type="ECO:0000259" key="16">
    <source>
        <dbReference type="SMART" id="SM00904"/>
    </source>
</evidence>
<dbReference type="EC" id="2.7.1.26" evidence="15"/>
<dbReference type="CDD" id="cd02064">
    <property type="entry name" value="FAD_synthetase_N"/>
    <property type="match status" value="1"/>
</dbReference>
<comment type="function">
    <text evidence="1">Catalyzes the phosphorylation of riboflavin to FMN followed by the adenylation of FMN to FAD.</text>
</comment>
<keyword evidence="5 15" id="KW-0288">FMN</keyword>
<dbReference type="Proteomes" id="UP000321547">
    <property type="component" value="Unassembled WGS sequence"/>
</dbReference>
<feature type="domain" description="Riboflavin kinase" evidence="16">
    <location>
        <begin position="183"/>
        <end position="309"/>
    </location>
</feature>
<evidence type="ECO:0000256" key="11">
    <source>
        <dbReference type="ARBA" id="ARBA00022840"/>
    </source>
</evidence>
<evidence type="ECO:0000256" key="14">
    <source>
        <dbReference type="ARBA" id="ARBA00049494"/>
    </source>
</evidence>
<name>A0A1I5LI14_9BACI</name>
<keyword evidence="8 15" id="KW-0547">Nucleotide-binding</keyword>
<dbReference type="FunFam" id="2.40.30.30:FF:000003">
    <property type="entry name" value="Riboflavin biosynthesis protein"/>
    <property type="match status" value="1"/>
</dbReference>
<comment type="pathway">
    <text evidence="3 15">Cofactor biosynthesis; FMN biosynthesis; FMN from riboflavin (ATP route): step 1/1.</text>
</comment>
<comment type="catalytic activity">
    <reaction evidence="13 15">
        <text>riboflavin + ATP = FMN + ADP + H(+)</text>
        <dbReference type="Rhea" id="RHEA:14357"/>
        <dbReference type="ChEBI" id="CHEBI:15378"/>
        <dbReference type="ChEBI" id="CHEBI:30616"/>
        <dbReference type="ChEBI" id="CHEBI:57986"/>
        <dbReference type="ChEBI" id="CHEBI:58210"/>
        <dbReference type="ChEBI" id="CHEBI:456216"/>
        <dbReference type="EC" id="2.7.1.26"/>
    </reaction>
</comment>
<dbReference type="PANTHER" id="PTHR22749:SF6">
    <property type="entry name" value="RIBOFLAVIN KINASE"/>
    <property type="match status" value="1"/>
</dbReference>
<accession>A0A1I5LI14</accession>
<evidence type="ECO:0000256" key="9">
    <source>
        <dbReference type="ARBA" id="ARBA00022777"/>
    </source>
</evidence>
<evidence type="ECO:0000256" key="8">
    <source>
        <dbReference type="ARBA" id="ARBA00022741"/>
    </source>
</evidence>
<comment type="similarity">
    <text evidence="15">Belongs to the ribF family.</text>
</comment>
<dbReference type="OrthoDB" id="9803667at2"/>
<keyword evidence="12" id="KW-0511">Multifunctional enzyme</keyword>
<dbReference type="EC" id="2.7.7.2" evidence="15"/>
<dbReference type="UniPathway" id="UPA00276">
    <property type="reaction ID" value="UER00406"/>
</dbReference>
<evidence type="ECO:0000313" key="18">
    <source>
        <dbReference type="EMBL" id="SFO96833.1"/>
    </source>
</evidence>
<dbReference type="GO" id="GO:0006747">
    <property type="term" value="P:FAD biosynthetic process"/>
    <property type="evidence" value="ECO:0007669"/>
    <property type="project" value="UniProtKB-UniRule"/>
</dbReference>
<evidence type="ECO:0000256" key="7">
    <source>
        <dbReference type="ARBA" id="ARBA00022695"/>
    </source>
</evidence>
<dbReference type="GO" id="GO:0008531">
    <property type="term" value="F:riboflavin kinase activity"/>
    <property type="evidence" value="ECO:0007669"/>
    <property type="project" value="UniProtKB-UniRule"/>
</dbReference>
<dbReference type="NCBIfam" id="TIGR00125">
    <property type="entry name" value="cyt_tran_rel"/>
    <property type="match status" value="1"/>
</dbReference>
<keyword evidence="10 15" id="KW-0274">FAD</keyword>
<dbReference type="Gene3D" id="2.40.30.30">
    <property type="entry name" value="Riboflavin kinase-like"/>
    <property type="match status" value="1"/>
</dbReference>
<evidence type="ECO:0000256" key="13">
    <source>
        <dbReference type="ARBA" id="ARBA00047880"/>
    </source>
</evidence>
<proteinExistence type="inferred from homology"/>
<dbReference type="Gene3D" id="3.40.50.620">
    <property type="entry name" value="HUPs"/>
    <property type="match status" value="1"/>
</dbReference>
<organism evidence="18 19">
    <name type="scientific">Halolactibacillus halophilus</name>
    <dbReference type="NCBI Taxonomy" id="306540"/>
    <lineage>
        <taxon>Bacteria</taxon>
        <taxon>Bacillati</taxon>
        <taxon>Bacillota</taxon>
        <taxon>Bacilli</taxon>
        <taxon>Bacillales</taxon>
        <taxon>Bacillaceae</taxon>
        <taxon>Halolactibacillus</taxon>
    </lineage>
</organism>
<keyword evidence="4 15" id="KW-0285">Flavoprotein</keyword>
<dbReference type="Pfam" id="PF06574">
    <property type="entry name" value="FAD_syn"/>
    <property type="match status" value="1"/>
</dbReference>
<protein>
    <recommendedName>
        <fullName evidence="15">Riboflavin biosynthesis protein</fullName>
    </recommendedName>
    <domain>
        <recommendedName>
            <fullName evidence="15">Riboflavin kinase</fullName>
            <ecNumber evidence="15">2.7.1.26</ecNumber>
        </recommendedName>
        <alternativeName>
            <fullName evidence="15">Flavokinase</fullName>
        </alternativeName>
    </domain>
    <domain>
        <recommendedName>
            <fullName evidence="15">FMN adenylyltransferase</fullName>
            <ecNumber evidence="15">2.7.7.2</ecNumber>
        </recommendedName>
        <alternativeName>
            <fullName evidence="15">FAD pyrophosphorylase</fullName>
        </alternativeName>
        <alternativeName>
            <fullName evidence="15">FAD synthase</fullName>
        </alternativeName>
    </domain>
</protein>
<dbReference type="NCBIfam" id="NF004160">
    <property type="entry name" value="PRK05627.1-3"/>
    <property type="match status" value="1"/>
</dbReference>
<dbReference type="EMBL" id="FOXC01000002">
    <property type="protein sequence ID" value="SFO96833.1"/>
    <property type="molecule type" value="Genomic_DNA"/>
</dbReference>
<reference evidence="17 20" key="2">
    <citation type="submission" date="2019-07" db="EMBL/GenBank/DDBJ databases">
        <title>Whole genome shotgun sequence of Halolactibacillus halophilus NBRC 100868.</title>
        <authorList>
            <person name="Hosoyama A."/>
            <person name="Uohara A."/>
            <person name="Ohji S."/>
            <person name="Ichikawa N."/>
        </authorList>
    </citation>
    <scope>NUCLEOTIDE SEQUENCE [LARGE SCALE GENOMIC DNA]</scope>
    <source>
        <strain evidence="17 20">NBRC 100868</strain>
    </source>
</reference>
<evidence type="ECO:0000313" key="17">
    <source>
        <dbReference type="EMBL" id="GEM00815.1"/>
    </source>
</evidence>
<dbReference type="PANTHER" id="PTHR22749">
    <property type="entry name" value="RIBOFLAVIN KINASE/FMN ADENYLYLTRANSFERASE"/>
    <property type="match status" value="1"/>
</dbReference>
<dbReference type="FunFam" id="3.40.50.620:FF:000021">
    <property type="entry name" value="Riboflavin biosynthesis protein"/>
    <property type="match status" value="1"/>
</dbReference>
<keyword evidence="20" id="KW-1185">Reference proteome</keyword>
<evidence type="ECO:0000256" key="5">
    <source>
        <dbReference type="ARBA" id="ARBA00022643"/>
    </source>
</evidence>
<evidence type="ECO:0000256" key="10">
    <source>
        <dbReference type="ARBA" id="ARBA00022827"/>
    </source>
</evidence>
<dbReference type="InterPro" id="IPR015864">
    <property type="entry name" value="FAD_synthase"/>
</dbReference>
<comment type="catalytic activity">
    <reaction evidence="14 15">
        <text>FMN + ATP + H(+) = FAD + diphosphate</text>
        <dbReference type="Rhea" id="RHEA:17237"/>
        <dbReference type="ChEBI" id="CHEBI:15378"/>
        <dbReference type="ChEBI" id="CHEBI:30616"/>
        <dbReference type="ChEBI" id="CHEBI:33019"/>
        <dbReference type="ChEBI" id="CHEBI:57692"/>
        <dbReference type="ChEBI" id="CHEBI:58210"/>
        <dbReference type="EC" id="2.7.7.2"/>
    </reaction>
</comment>
<evidence type="ECO:0000256" key="2">
    <source>
        <dbReference type="ARBA" id="ARBA00004726"/>
    </source>
</evidence>
<dbReference type="InterPro" id="IPR023468">
    <property type="entry name" value="Riboflavin_kinase"/>
</dbReference>
<keyword evidence="6 15" id="KW-0808">Transferase</keyword>
<dbReference type="NCBIfam" id="TIGR00083">
    <property type="entry name" value="ribF"/>
    <property type="match status" value="1"/>
</dbReference>
<dbReference type="GO" id="GO:0009231">
    <property type="term" value="P:riboflavin biosynthetic process"/>
    <property type="evidence" value="ECO:0007669"/>
    <property type="project" value="InterPro"/>
</dbReference>